<accession>A0A6A6LH80</accession>
<gene>
    <name evidence="2" type="ORF">GH714_005003</name>
</gene>
<dbReference type="PANTHER" id="PTHR46183">
    <property type="entry name" value="PROTEIN CLMP1"/>
    <property type="match status" value="1"/>
</dbReference>
<name>A0A6A6LH80_HEVBR</name>
<protein>
    <submittedName>
        <fullName evidence="2">Uncharacterized protein</fullName>
    </submittedName>
</protein>
<dbReference type="PANTHER" id="PTHR46183:SF8">
    <property type="entry name" value="PROTEIN CLMP1"/>
    <property type="match status" value="1"/>
</dbReference>
<dbReference type="Gene3D" id="1.25.40.10">
    <property type="entry name" value="Tetratricopeptide repeat domain"/>
    <property type="match status" value="1"/>
</dbReference>
<dbReference type="InterPro" id="IPR044517">
    <property type="entry name" value="PHOX1-4"/>
</dbReference>
<keyword evidence="3" id="KW-1185">Reference proteome</keyword>
<comment type="caution">
    <text evidence="2">The sequence shown here is derived from an EMBL/GenBank/DDBJ whole genome shotgun (WGS) entry which is preliminary data.</text>
</comment>
<dbReference type="InterPro" id="IPR011990">
    <property type="entry name" value="TPR-like_helical_dom_sf"/>
</dbReference>
<sequence>MKPIDYETVIAESTMALHVQPWFVRALLRRARAFAFEAIGKYDMAMQDVQDLQSRSSSDALGAYAVRGAPNAGIGPCLPARPVSKKGAIPTGGLVASGGNKVEKPQVNLISENGPETKTQLPKLMLKPSNGSSKPGANLAKDSQGEESLSSSVSLPIHGYVSSAMEAIETDI</sequence>
<organism evidence="2 3">
    <name type="scientific">Hevea brasiliensis</name>
    <name type="common">Para rubber tree</name>
    <name type="synonym">Siphonia brasiliensis</name>
    <dbReference type="NCBI Taxonomy" id="3981"/>
    <lineage>
        <taxon>Eukaryota</taxon>
        <taxon>Viridiplantae</taxon>
        <taxon>Streptophyta</taxon>
        <taxon>Embryophyta</taxon>
        <taxon>Tracheophyta</taxon>
        <taxon>Spermatophyta</taxon>
        <taxon>Magnoliopsida</taxon>
        <taxon>eudicotyledons</taxon>
        <taxon>Gunneridae</taxon>
        <taxon>Pentapetalae</taxon>
        <taxon>rosids</taxon>
        <taxon>fabids</taxon>
        <taxon>Malpighiales</taxon>
        <taxon>Euphorbiaceae</taxon>
        <taxon>Crotonoideae</taxon>
        <taxon>Micrandreae</taxon>
        <taxon>Hevea</taxon>
    </lineage>
</organism>
<evidence type="ECO:0000256" key="1">
    <source>
        <dbReference type="SAM" id="MobiDB-lite"/>
    </source>
</evidence>
<evidence type="ECO:0000313" key="2">
    <source>
        <dbReference type="EMBL" id="KAF2299865.1"/>
    </source>
</evidence>
<feature type="region of interest" description="Disordered" evidence="1">
    <location>
        <begin position="111"/>
        <end position="153"/>
    </location>
</feature>
<proteinExistence type="predicted"/>
<evidence type="ECO:0000313" key="3">
    <source>
        <dbReference type="Proteomes" id="UP000467840"/>
    </source>
</evidence>
<feature type="compositionally biased region" description="Polar residues" evidence="1">
    <location>
        <begin position="111"/>
        <end position="120"/>
    </location>
</feature>
<dbReference type="EMBL" id="JAAGAX010000010">
    <property type="protein sequence ID" value="KAF2299865.1"/>
    <property type="molecule type" value="Genomic_DNA"/>
</dbReference>
<dbReference type="Proteomes" id="UP000467840">
    <property type="component" value="Chromosome 4"/>
</dbReference>
<reference evidence="2 3" key="1">
    <citation type="journal article" date="2020" name="Mol. Plant">
        <title>The Chromosome-Based Rubber Tree Genome Provides New Insights into Spurge Genome Evolution and Rubber Biosynthesis.</title>
        <authorList>
            <person name="Liu J."/>
            <person name="Shi C."/>
            <person name="Shi C.C."/>
            <person name="Li W."/>
            <person name="Zhang Q.J."/>
            <person name="Zhang Y."/>
            <person name="Li K."/>
            <person name="Lu H.F."/>
            <person name="Shi C."/>
            <person name="Zhu S.T."/>
            <person name="Xiao Z.Y."/>
            <person name="Nan H."/>
            <person name="Yue Y."/>
            <person name="Zhu X.G."/>
            <person name="Wu Y."/>
            <person name="Hong X.N."/>
            <person name="Fan G.Y."/>
            <person name="Tong Y."/>
            <person name="Zhang D."/>
            <person name="Mao C.L."/>
            <person name="Liu Y.L."/>
            <person name="Hao S.J."/>
            <person name="Liu W.Q."/>
            <person name="Lv M.Q."/>
            <person name="Zhang H.B."/>
            <person name="Liu Y."/>
            <person name="Hu-Tang G.R."/>
            <person name="Wang J.P."/>
            <person name="Wang J.H."/>
            <person name="Sun Y.H."/>
            <person name="Ni S.B."/>
            <person name="Chen W.B."/>
            <person name="Zhang X.C."/>
            <person name="Jiao Y.N."/>
            <person name="Eichler E.E."/>
            <person name="Li G.H."/>
            <person name="Liu X."/>
            <person name="Gao L.Z."/>
        </authorList>
    </citation>
    <scope>NUCLEOTIDE SEQUENCE [LARGE SCALE GENOMIC DNA]</scope>
    <source>
        <strain evidence="3">cv. GT1</strain>
        <tissue evidence="2">Leaf</tissue>
    </source>
</reference>
<dbReference type="AlphaFoldDB" id="A0A6A6LH80"/>